<dbReference type="RefSeq" id="WP_197915487.1">
    <property type="nucleotide sequence ID" value="NZ_AP022843.1"/>
</dbReference>
<dbReference type="AlphaFoldDB" id="A0A6F8U0E7"/>
<sequence>MTPTQPRPASIRIFLADGTPEGLRIVEKSNWTGRAVVANRSQLERALARSEMAQPGVYVLTGLTDDGAAKLYVGEADALGERIKQHVSGKEFWTRAVAFTSTNEGLNKANVRYLG</sequence>
<dbReference type="Gene3D" id="3.40.1440.10">
    <property type="entry name" value="GIY-YIG endonuclease"/>
    <property type="match status" value="1"/>
</dbReference>
<evidence type="ECO:0000313" key="2">
    <source>
        <dbReference type="Proteomes" id="UP000502259"/>
    </source>
</evidence>
<reference evidence="1 2" key="1">
    <citation type="submission" date="2020-03" db="EMBL/GenBank/DDBJ databases">
        <title>Complete Genome Sequence of Halomonas hydrothermalis Strain Slthf2, Halophilic Bacterium Isolated from Deep-Sea Hydrothermal-Vent Environments.</title>
        <authorList>
            <person name="Takeyama N."/>
            <person name="Huang M."/>
            <person name="Sato K."/>
            <person name="Galipon J."/>
            <person name="Arakawa K."/>
        </authorList>
    </citation>
    <scope>NUCLEOTIDE SEQUENCE [LARGE SCALE GENOMIC DNA]</scope>
    <source>
        <strain evidence="1 2">Slthf2</strain>
    </source>
</reference>
<accession>A0A6F8U0E7</accession>
<dbReference type="CDD" id="cd10447">
    <property type="entry name" value="GIY-YIG_unchar_2"/>
    <property type="match status" value="1"/>
</dbReference>
<proteinExistence type="predicted"/>
<protein>
    <recommendedName>
        <fullName evidence="3">GIY-YIG domain-containing protein</fullName>
    </recommendedName>
</protein>
<evidence type="ECO:0008006" key="3">
    <source>
        <dbReference type="Google" id="ProtNLM"/>
    </source>
</evidence>
<evidence type="ECO:0000313" key="1">
    <source>
        <dbReference type="EMBL" id="BCB06922.1"/>
    </source>
</evidence>
<gene>
    <name evidence="1" type="ORF">HHSLTHF2_08120</name>
</gene>
<dbReference type="InterPro" id="IPR035901">
    <property type="entry name" value="GIY-YIG_endonuc_sf"/>
</dbReference>
<keyword evidence="2" id="KW-1185">Reference proteome</keyword>
<dbReference type="Proteomes" id="UP000502259">
    <property type="component" value="Chromosome"/>
</dbReference>
<organism evidence="1 2">
    <name type="scientific">Halomonas hydrothermalis</name>
    <dbReference type="NCBI Taxonomy" id="115561"/>
    <lineage>
        <taxon>Bacteria</taxon>
        <taxon>Pseudomonadati</taxon>
        <taxon>Pseudomonadota</taxon>
        <taxon>Gammaproteobacteria</taxon>
        <taxon>Oceanospirillales</taxon>
        <taxon>Halomonadaceae</taxon>
        <taxon>Halomonas</taxon>
    </lineage>
</organism>
<name>A0A6F8U0E7_9GAMM</name>
<dbReference type="EMBL" id="AP022843">
    <property type="protein sequence ID" value="BCB06922.1"/>
    <property type="molecule type" value="Genomic_DNA"/>
</dbReference>